<protein>
    <submittedName>
        <fullName evidence="4">TetR family transcriptional regulator</fullName>
    </submittedName>
</protein>
<evidence type="ECO:0000313" key="4">
    <source>
        <dbReference type="EMBL" id="ARD84870.1"/>
    </source>
</evidence>
<dbReference type="PRINTS" id="PR00455">
    <property type="entry name" value="HTHTETR"/>
</dbReference>
<dbReference type="KEGG" id="fai:FAD_0989"/>
<dbReference type="SUPFAM" id="SSF46689">
    <property type="entry name" value="Homeodomain-like"/>
    <property type="match status" value="1"/>
</dbReference>
<reference evidence="4 5" key="1">
    <citation type="submission" date="2011-10" db="EMBL/GenBank/DDBJ databases">
        <title>Metabolic and evolutionary patterns in the extreme acidophile Ferroplasma acidiphilum.</title>
        <authorList>
            <person name="Golyshina O.V."/>
            <person name="Kozyavkin S.A."/>
            <person name="Tatusov R.L."/>
            <person name="Slesarev A.I."/>
            <person name="Golyshin P.N."/>
        </authorList>
    </citation>
    <scope>NUCLEOTIDE SEQUENCE [LARGE SCALE GENOMIC DNA]</scope>
    <source>
        <strain evidence="5">Y</strain>
    </source>
</reference>
<accession>A0A1V0N3Y7</accession>
<keyword evidence="1 2" id="KW-0238">DNA-binding</keyword>
<dbReference type="RefSeq" id="WP_081142293.1">
    <property type="nucleotide sequence ID" value="NZ_CP015363.1"/>
</dbReference>
<proteinExistence type="predicted"/>
<dbReference type="InterPro" id="IPR001647">
    <property type="entry name" value="HTH_TetR"/>
</dbReference>
<dbReference type="STRING" id="74969.FAD_0989"/>
<dbReference type="GO" id="GO:0003677">
    <property type="term" value="F:DNA binding"/>
    <property type="evidence" value="ECO:0007669"/>
    <property type="project" value="UniProtKB-UniRule"/>
</dbReference>
<keyword evidence="5" id="KW-1185">Reference proteome</keyword>
<evidence type="ECO:0000256" key="2">
    <source>
        <dbReference type="PROSITE-ProRule" id="PRU00335"/>
    </source>
</evidence>
<dbReference type="EMBL" id="CP015363">
    <property type="protein sequence ID" value="ARD84870.1"/>
    <property type="molecule type" value="Genomic_DNA"/>
</dbReference>
<dbReference type="Pfam" id="PF00440">
    <property type="entry name" value="TetR_N"/>
    <property type="match status" value="1"/>
</dbReference>
<sequence>MKELKKDLILKSAIKNFSINGYEASMDEIASDAKVSKGLLFFYYRSKENLIIDAAIKSVPLDVLNYIKAKEYSDIHSILYDLGTRFLDSYGNQDLRNLFLYTISNKNKYPEIKEKLKELCFTNFDEIFSKIKNISNLDFSLAKKRSFFGSLLCYLIWWNDNEQNIENYVEDLVNGFLNK</sequence>
<name>A0A1V0N3Y7_9ARCH</name>
<feature type="DNA-binding region" description="H-T-H motif" evidence="2">
    <location>
        <begin position="25"/>
        <end position="44"/>
    </location>
</feature>
<feature type="domain" description="HTH tetR-type" evidence="3">
    <location>
        <begin position="3"/>
        <end position="62"/>
    </location>
</feature>
<dbReference type="InterPro" id="IPR009057">
    <property type="entry name" value="Homeodomain-like_sf"/>
</dbReference>
<dbReference type="Proteomes" id="UP000192050">
    <property type="component" value="Chromosome"/>
</dbReference>
<dbReference type="OrthoDB" id="135877at2157"/>
<dbReference type="GeneID" id="31676488"/>
<evidence type="ECO:0000313" key="5">
    <source>
        <dbReference type="Proteomes" id="UP000192050"/>
    </source>
</evidence>
<dbReference type="Gene3D" id="1.10.357.10">
    <property type="entry name" value="Tetracycline Repressor, domain 2"/>
    <property type="match status" value="1"/>
</dbReference>
<evidence type="ECO:0000259" key="3">
    <source>
        <dbReference type="PROSITE" id="PS50977"/>
    </source>
</evidence>
<gene>
    <name evidence="4" type="ORF">FAD_0989</name>
</gene>
<dbReference type="PROSITE" id="PS50977">
    <property type="entry name" value="HTH_TETR_2"/>
    <property type="match status" value="1"/>
</dbReference>
<dbReference type="AlphaFoldDB" id="A0A1V0N3Y7"/>
<evidence type="ECO:0000256" key="1">
    <source>
        <dbReference type="ARBA" id="ARBA00023125"/>
    </source>
</evidence>
<organism evidence="4 5">
    <name type="scientific">Ferroplasma acidiphilum</name>
    <dbReference type="NCBI Taxonomy" id="74969"/>
    <lineage>
        <taxon>Archaea</taxon>
        <taxon>Methanobacteriati</taxon>
        <taxon>Thermoplasmatota</taxon>
        <taxon>Thermoplasmata</taxon>
        <taxon>Thermoplasmatales</taxon>
        <taxon>Ferroplasmaceae</taxon>
        <taxon>Ferroplasma</taxon>
    </lineage>
</organism>